<dbReference type="EMBL" id="JAOQKE010000013">
    <property type="protein sequence ID" value="MCU6725757.1"/>
    <property type="molecule type" value="Genomic_DNA"/>
</dbReference>
<reference evidence="1 2" key="1">
    <citation type="journal article" date="2021" name="ISME Commun">
        <title>Automated analysis of genomic sequences facilitates high-throughput and comprehensive description of bacteria.</title>
        <authorList>
            <person name="Hitch T.C.A."/>
        </authorList>
    </citation>
    <scope>NUCLEOTIDE SEQUENCE [LARGE SCALE GENOMIC DNA]</scope>
    <source>
        <strain evidence="1 2">Sanger_29</strain>
    </source>
</reference>
<evidence type="ECO:0000313" key="2">
    <source>
        <dbReference type="Proteomes" id="UP001652338"/>
    </source>
</evidence>
<gene>
    <name evidence="1" type="ORF">OCV47_10410</name>
</gene>
<protein>
    <recommendedName>
        <fullName evidence="3">Phage protein</fullName>
    </recommendedName>
</protein>
<comment type="caution">
    <text evidence="1">The sequence shown here is derived from an EMBL/GenBank/DDBJ whole genome shotgun (WGS) entry which is preliminary data.</text>
</comment>
<proteinExistence type="predicted"/>
<keyword evidence="2" id="KW-1185">Reference proteome</keyword>
<dbReference type="RefSeq" id="WP_262655022.1">
    <property type="nucleotide sequence ID" value="NZ_JAOQKE010000013.1"/>
</dbReference>
<dbReference type="Proteomes" id="UP001652338">
    <property type="component" value="Unassembled WGS sequence"/>
</dbReference>
<accession>A0ABT2SMK7</accession>
<evidence type="ECO:0000313" key="1">
    <source>
        <dbReference type="EMBL" id="MCU6725757.1"/>
    </source>
</evidence>
<evidence type="ECO:0008006" key="3">
    <source>
        <dbReference type="Google" id="ProtNLM"/>
    </source>
</evidence>
<organism evidence="1 2">
    <name type="scientific">Muricoprocola aceti</name>
    <dbReference type="NCBI Taxonomy" id="2981772"/>
    <lineage>
        <taxon>Bacteria</taxon>
        <taxon>Bacillati</taxon>
        <taxon>Bacillota</taxon>
        <taxon>Clostridia</taxon>
        <taxon>Lachnospirales</taxon>
        <taxon>Lachnospiraceae</taxon>
        <taxon>Muricoprocola</taxon>
    </lineage>
</organism>
<name>A0ABT2SMK7_9FIRM</name>
<sequence>MMYTKKPSKKKHQTHKDSILQARDGRCYICMKNGSDRLWPILHKHHAFLGANRKIAETEGLYVFLCPDHHEFGTDAVHRNYEILREIQRDAQKAYEENHSRQQFMKLFGRNYLED</sequence>